<dbReference type="GO" id="GO:0016020">
    <property type="term" value="C:membrane"/>
    <property type="evidence" value="ECO:0007669"/>
    <property type="project" value="UniProtKB-SubCell"/>
</dbReference>
<feature type="transmembrane region" description="Helical" evidence="5">
    <location>
        <begin position="76"/>
        <end position="94"/>
    </location>
</feature>
<dbReference type="AlphaFoldDB" id="A0A0C5VE33"/>
<evidence type="ECO:0000256" key="4">
    <source>
        <dbReference type="ARBA" id="ARBA00023136"/>
    </source>
</evidence>
<dbReference type="STRING" id="1445510.YC6258_00426"/>
<feature type="transmembrane region" description="Helical" evidence="5">
    <location>
        <begin position="158"/>
        <end position="179"/>
    </location>
</feature>
<protein>
    <submittedName>
        <fullName evidence="7">Putative membrane protein</fullName>
    </submittedName>
</protein>
<feature type="transmembrane region" description="Helical" evidence="5">
    <location>
        <begin position="39"/>
        <end position="64"/>
    </location>
</feature>
<gene>
    <name evidence="7" type="ORF">YC6258_00426</name>
</gene>
<keyword evidence="4 5" id="KW-0472">Membrane</keyword>
<evidence type="ECO:0000256" key="3">
    <source>
        <dbReference type="ARBA" id="ARBA00022989"/>
    </source>
</evidence>
<name>A0A0C5VE33_9GAMM</name>
<evidence type="ECO:0000256" key="5">
    <source>
        <dbReference type="SAM" id="Phobius"/>
    </source>
</evidence>
<evidence type="ECO:0000259" key="6">
    <source>
        <dbReference type="Pfam" id="PF07298"/>
    </source>
</evidence>
<evidence type="ECO:0000256" key="1">
    <source>
        <dbReference type="ARBA" id="ARBA00004141"/>
    </source>
</evidence>
<reference evidence="7 8" key="1">
    <citation type="submission" date="2014-01" db="EMBL/GenBank/DDBJ databases">
        <title>Full genme sequencing of cellulolytic bacterium Gynuella sunshinyii YC6258T gen. nov., sp. nov.</title>
        <authorList>
            <person name="Khan H."/>
            <person name="Chung E.J."/>
            <person name="Chung Y.R."/>
        </authorList>
    </citation>
    <scope>NUCLEOTIDE SEQUENCE [LARGE SCALE GENOMIC DNA]</scope>
    <source>
        <strain evidence="7 8">YC6258</strain>
    </source>
</reference>
<comment type="subcellular location">
    <subcellularLocation>
        <location evidence="1">Membrane</location>
        <topology evidence="1">Multi-pass membrane protein</topology>
    </subcellularLocation>
</comment>
<dbReference type="HOGENOM" id="CLU_104582_1_0_6"/>
<accession>A0A0C5VE33</accession>
<dbReference type="RefSeq" id="WP_044615526.1">
    <property type="nucleotide sequence ID" value="NZ_CP007142.1"/>
</dbReference>
<evidence type="ECO:0000313" key="8">
    <source>
        <dbReference type="Proteomes" id="UP000032266"/>
    </source>
</evidence>
<evidence type="ECO:0000256" key="2">
    <source>
        <dbReference type="ARBA" id="ARBA00022692"/>
    </source>
</evidence>
<feature type="domain" description="NnrU" evidence="6">
    <location>
        <begin position="3"/>
        <end position="182"/>
    </location>
</feature>
<evidence type="ECO:0000313" key="7">
    <source>
        <dbReference type="EMBL" id="AJQ92476.1"/>
    </source>
</evidence>
<feature type="transmembrane region" description="Helical" evidence="5">
    <location>
        <begin position="114"/>
        <end position="138"/>
    </location>
</feature>
<dbReference type="Proteomes" id="UP000032266">
    <property type="component" value="Chromosome"/>
</dbReference>
<proteinExistence type="predicted"/>
<dbReference type="EMBL" id="CP007142">
    <property type="protein sequence ID" value="AJQ92476.1"/>
    <property type="molecule type" value="Genomic_DNA"/>
</dbReference>
<dbReference type="KEGG" id="gsn:YC6258_00426"/>
<keyword evidence="2 5" id="KW-0812">Transmembrane</keyword>
<keyword evidence="3 5" id="KW-1133">Transmembrane helix</keyword>
<dbReference type="Pfam" id="PF07298">
    <property type="entry name" value="NnrU"/>
    <property type="match status" value="1"/>
</dbReference>
<sequence length="185" mass="20654">MIILVIGIVVFFGIHLLPGFTRTRQALIERFGDRTYRGVFALFSFVGLILIIWGKAAADAVFIYASPFWTYKIMPLLMVPAFILMAAAGMKSNIKRFTRHPQLWGVTLWAGGHLLVNGDLSSLLLFGSFLLFSLYDMWSANRRGALQQTEKLPLIKDVQVLVAGTLVAVIVAFVHPWLFGVRAIV</sequence>
<dbReference type="InterPro" id="IPR009915">
    <property type="entry name" value="NnrU_dom"/>
</dbReference>
<keyword evidence="8" id="KW-1185">Reference proteome</keyword>
<organism evidence="7 8">
    <name type="scientific">Gynuella sunshinyii YC6258</name>
    <dbReference type="NCBI Taxonomy" id="1445510"/>
    <lineage>
        <taxon>Bacteria</taxon>
        <taxon>Pseudomonadati</taxon>
        <taxon>Pseudomonadota</taxon>
        <taxon>Gammaproteobacteria</taxon>
        <taxon>Oceanospirillales</taxon>
        <taxon>Saccharospirillaceae</taxon>
        <taxon>Gynuella</taxon>
    </lineage>
</organism>
<dbReference type="OrthoDB" id="5293641at2"/>